<dbReference type="EMBL" id="BMHP01000001">
    <property type="protein sequence ID" value="GGD53771.1"/>
    <property type="molecule type" value="Genomic_DNA"/>
</dbReference>
<sequence length="47" mass="5180">MASVARMQKVMVITIKRCQNGELKLNSDISLRWDGMLVLASESGDIA</sequence>
<proteinExistence type="predicted"/>
<gene>
    <name evidence="1" type="ORF">GCM10010911_09120</name>
</gene>
<organism evidence="1 2">
    <name type="scientific">Paenibacillus nasutitermitis</name>
    <dbReference type="NCBI Taxonomy" id="1652958"/>
    <lineage>
        <taxon>Bacteria</taxon>
        <taxon>Bacillati</taxon>
        <taxon>Bacillota</taxon>
        <taxon>Bacilli</taxon>
        <taxon>Bacillales</taxon>
        <taxon>Paenibacillaceae</taxon>
        <taxon>Paenibacillus</taxon>
    </lineage>
</organism>
<keyword evidence="2" id="KW-1185">Reference proteome</keyword>
<dbReference type="RefSeq" id="WP_188989524.1">
    <property type="nucleotide sequence ID" value="NZ_BMHP01000001.1"/>
</dbReference>
<evidence type="ECO:0000313" key="2">
    <source>
        <dbReference type="Proteomes" id="UP000612456"/>
    </source>
</evidence>
<dbReference type="Proteomes" id="UP000612456">
    <property type="component" value="Unassembled WGS sequence"/>
</dbReference>
<comment type="caution">
    <text evidence="1">The sequence shown here is derived from an EMBL/GenBank/DDBJ whole genome shotgun (WGS) entry which is preliminary data.</text>
</comment>
<name>A0A917DPB6_9BACL</name>
<dbReference type="AlphaFoldDB" id="A0A917DPB6"/>
<reference evidence="1" key="2">
    <citation type="submission" date="2020-09" db="EMBL/GenBank/DDBJ databases">
        <authorList>
            <person name="Sun Q."/>
            <person name="Zhou Y."/>
        </authorList>
    </citation>
    <scope>NUCLEOTIDE SEQUENCE</scope>
    <source>
        <strain evidence="1">CGMCC 1.15178</strain>
    </source>
</reference>
<accession>A0A917DPB6</accession>
<reference evidence="1" key="1">
    <citation type="journal article" date="2014" name="Int. J. Syst. Evol. Microbiol.">
        <title>Complete genome sequence of Corynebacterium casei LMG S-19264T (=DSM 44701T), isolated from a smear-ripened cheese.</title>
        <authorList>
            <consortium name="US DOE Joint Genome Institute (JGI-PGF)"/>
            <person name="Walter F."/>
            <person name="Albersmeier A."/>
            <person name="Kalinowski J."/>
            <person name="Ruckert C."/>
        </authorList>
    </citation>
    <scope>NUCLEOTIDE SEQUENCE</scope>
    <source>
        <strain evidence="1">CGMCC 1.15178</strain>
    </source>
</reference>
<protein>
    <submittedName>
        <fullName evidence="1">Uncharacterized protein</fullName>
    </submittedName>
</protein>
<evidence type="ECO:0000313" key="1">
    <source>
        <dbReference type="EMBL" id="GGD53771.1"/>
    </source>
</evidence>